<dbReference type="GO" id="GO:0046124">
    <property type="term" value="P:purine deoxyribonucleoside catabolic process"/>
    <property type="evidence" value="ECO:0007669"/>
    <property type="project" value="UniProtKB-UniRule"/>
</dbReference>
<dbReference type="CDD" id="cd09008">
    <property type="entry name" value="MTAN"/>
    <property type="match status" value="1"/>
</dbReference>
<dbReference type="HOGENOM" id="CLU_031248_2_2_6"/>
<dbReference type="GO" id="GO:0008782">
    <property type="term" value="F:adenosylhomocysteine nucleosidase activity"/>
    <property type="evidence" value="ECO:0007669"/>
    <property type="project" value="UniProtKB-UniRule"/>
</dbReference>
<dbReference type="GO" id="GO:0008930">
    <property type="term" value="F:methylthioadenosine nucleosidase activity"/>
    <property type="evidence" value="ECO:0007669"/>
    <property type="project" value="UniProtKB-UniRule"/>
</dbReference>
<evidence type="ECO:0000256" key="1">
    <source>
        <dbReference type="ARBA" id="ARBA00004945"/>
    </source>
</evidence>
<dbReference type="NCBIfam" id="NF004079">
    <property type="entry name" value="PRK05584.1"/>
    <property type="match status" value="1"/>
</dbReference>
<keyword evidence="3 6" id="KW-0378">Hydrolase</keyword>
<evidence type="ECO:0000256" key="4">
    <source>
        <dbReference type="ARBA" id="ARBA00023167"/>
    </source>
</evidence>
<evidence type="ECO:0000256" key="5">
    <source>
        <dbReference type="ARBA" id="ARBA00050313"/>
    </source>
</evidence>
<reference evidence="8 9" key="1">
    <citation type="journal article" date="2011" name="Genome Biol. Evol.">
        <title>Reductive evolution of bacterial genome in insect gut environment.</title>
        <authorList>
            <person name="Nikoh N."/>
            <person name="Hosokawa T."/>
            <person name="Ohshima K."/>
            <person name="Hattori M."/>
            <person name="Fukatsu T."/>
        </authorList>
    </citation>
    <scope>NUCLEOTIDE SEQUENCE [LARGE SCALE GENOMIC DNA]</scope>
    <source>
        <strain evidence="8 9">Mpkobe</strain>
    </source>
</reference>
<dbReference type="InterPro" id="IPR035994">
    <property type="entry name" value="Nucleoside_phosphorylase_sf"/>
</dbReference>
<feature type="active site" description="Proton acceptor" evidence="6">
    <location>
        <position position="12"/>
    </location>
</feature>
<dbReference type="PANTHER" id="PTHR46832">
    <property type="entry name" value="5'-METHYLTHIOADENOSINE/S-ADENOSYLHOMOCYSTEINE NUCLEOSIDASE"/>
    <property type="match status" value="1"/>
</dbReference>
<dbReference type="GO" id="GO:0019284">
    <property type="term" value="P:L-methionine salvage from S-adenosylmethionine"/>
    <property type="evidence" value="ECO:0007669"/>
    <property type="project" value="TreeGrafter"/>
</dbReference>
<feature type="domain" description="Nucleoside phosphorylase" evidence="7">
    <location>
        <begin position="2"/>
        <end position="224"/>
    </location>
</feature>
<comment type="catalytic activity">
    <reaction evidence="5">
        <text>5'-deoxyadenosine + H2O = 5-deoxy-D-ribose + adenine</text>
        <dbReference type="Rhea" id="RHEA:29859"/>
        <dbReference type="ChEBI" id="CHEBI:15377"/>
        <dbReference type="ChEBI" id="CHEBI:16708"/>
        <dbReference type="ChEBI" id="CHEBI:17319"/>
        <dbReference type="ChEBI" id="CHEBI:149540"/>
        <dbReference type="EC" id="3.2.2.9"/>
    </reaction>
    <physiologicalReaction direction="left-to-right" evidence="5">
        <dbReference type="Rhea" id="RHEA:29860"/>
    </physiologicalReaction>
</comment>
<feature type="binding site" evidence="6">
    <location>
        <position position="152"/>
    </location>
    <ligand>
        <name>substrate</name>
    </ligand>
</feature>
<keyword evidence="9" id="KW-1185">Reference proteome</keyword>
<organism evidence="8 9">
    <name type="scientific">Candidatus Ishikawaella capsulata Mpkobe</name>
    <dbReference type="NCBI Taxonomy" id="476281"/>
    <lineage>
        <taxon>Bacteria</taxon>
        <taxon>Pseudomonadati</taxon>
        <taxon>Pseudomonadota</taxon>
        <taxon>Gammaproteobacteria</taxon>
        <taxon>Enterobacterales</taxon>
        <taxon>Enterobacteriaceae</taxon>
        <taxon>Candidatus Ishikawella</taxon>
    </lineage>
</organism>
<evidence type="ECO:0000256" key="6">
    <source>
        <dbReference type="HAMAP-Rule" id="MF_01684"/>
    </source>
</evidence>
<gene>
    <name evidence="8" type="primary">pfs</name>
    <name evidence="6" type="synonym">mtnN</name>
    <name evidence="8" type="ORF">ICMP_207</name>
</gene>
<dbReference type="Gene3D" id="3.40.50.1580">
    <property type="entry name" value="Nucleoside phosphorylase domain"/>
    <property type="match status" value="1"/>
</dbReference>
<evidence type="ECO:0000313" key="8">
    <source>
        <dbReference type="EMBL" id="BAH83067.1"/>
    </source>
</evidence>
<dbReference type="UniPathway" id="UPA00904">
    <property type="reaction ID" value="UER00871"/>
</dbReference>
<dbReference type="PANTHER" id="PTHR46832:SF1">
    <property type="entry name" value="5'-METHYLTHIOADENOSINE_S-ADENOSYLHOMOCYSTEINE NUCLEOSIDASE"/>
    <property type="match status" value="1"/>
</dbReference>
<dbReference type="HAMAP" id="MF_01684">
    <property type="entry name" value="Salvage_MtnN"/>
    <property type="match status" value="1"/>
</dbReference>
<dbReference type="Proteomes" id="UP000061704">
    <property type="component" value="Chromosome"/>
</dbReference>
<dbReference type="RefSeq" id="WP_041068965.1">
    <property type="nucleotide sequence ID" value="NZ_AP010872.1"/>
</dbReference>
<evidence type="ECO:0000313" key="9">
    <source>
        <dbReference type="Proteomes" id="UP000061704"/>
    </source>
</evidence>
<dbReference type="SUPFAM" id="SSF53167">
    <property type="entry name" value="Purine and uridine phosphorylases"/>
    <property type="match status" value="1"/>
</dbReference>
<dbReference type="FunFam" id="3.40.50.1580:FF:000001">
    <property type="entry name" value="MTA/SAH nucleosidase family protein"/>
    <property type="match status" value="1"/>
</dbReference>
<evidence type="ECO:0000259" key="7">
    <source>
        <dbReference type="Pfam" id="PF01048"/>
    </source>
</evidence>
<protein>
    <recommendedName>
        <fullName evidence="6">5'-methylthioadenosine/S-adenosylhomocysteine nucleosidase</fullName>
        <shortName evidence="6">MTA/SAH nucleosidase</shortName>
        <shortName evidence="6">MTAN</shortName>
        <ecNumber evidence="6">3.2.2.9</ecNumber>
    </recommendedName>
    <alternativeName>
        <fullName evidence="6">5'-deoxyadenosine nucleosidase</fullName>
        <shortName evidence="6">DOA nucleosidase</shortName>
        <shortName evidence="6">dAdo nucleosidase</shortName>
    </alternativeName>
    <alternativeName>
        <fullName evidence="6">5'-methylthioadenosine nucleosidase</fullName>
        <shortName evidence="6">MTA nucleosidase</shortName>
    </alternativeName>
    <alternativeName>
        <fullName evidence="6">S-adenosylhomocysteine nucleosidase</fullName>
        <shortName evidence="6">AdoHcy nucleosidase</shortName>
        <shortName evidence="6">SAH nucleosidase</shortName>
        <shortName evidence="6">SRH nucleosidase</shortName>
    </alternativeName>
</protein>
<comment type="function">
    <text evidence="6">Catalyzes the irreversible cleavage of the glycosidic bond in both 5'-methylthioadenosine (MTA) and S-adenosylhomocysteine (SAH/AdoHcy) to adenine and the corresponding thioribose, 5'-methylthioribose and S-ribosylhomocysteine, respectively. Also cleaves 5'-deoxyadenosine, a toxic by-product of radical S-adenosylmethionine (SAM) enzymes, into 5-deoxyribose and adenine. Thus, is required for in vivo function of the radical SAM enzymes biotin synthase and lipoic acid synthase, that are inhibited by 5'-deoxyadenosine accumulation.</text>
</comment>
<dbReference type="NCBIfam" id="TIGR01704">
    <property type="entry name" value="MTA_SAH-Nsdase"/>
    <property type="match status" value="1"/>
</dbReference>
<evidence type="ECO:0000256" key="2">
    <source>
        <dbReference type="ARBA" id="ARBA00022605"/>
    </source>
</evidence>
<comment type="similarity">
    <text evidence="6">Belongs to the PNP/UDP phosphorylase family. MtnN subfamily.</text>
</comment>
<dbReference type="EMBL" id="AP010872">
    <property type="protein sequence ID" value="BAH83067.1"/>
    <property type="molecule type" value="Genomic_DNA"/>
</dbReference>
<evidence type="ECO:0000256" key="3">
    <source>
        <dbReference type="ARBA" id="ARBA00022801"/>
    </source>
</evidence>
<dbReference type="GO" id="GO:0005829">
    <property type="term" value="C:cytosol"/>
    <property type="evidence" value="ECO:0007669"/>
    <property type="project" value="TreeGrafter"/>
</dbReference>
<dbReference type="EC" id="3.2.2.9" evidence="6"/>
<name>C5WCL1_9ENTR</name>
<dbReference type="KEGG" id="icp:ICMP_207"/>
<feature type="binding site" evidence="6">
    <location>
        <begin position="173"/>
        <end position="174"/>
    </location>
    <ligand>
        <name>substrate</name>
    </ligand>
</feature>
<dbReference type="STRING" id="476281.ICMP_207"/>
<comment type="catalytic activity">
    <reaction evidence="6">
        <text>S-adenosyl-L-homocysteine + H2O = S-(5-deoxy-D-ribos-5-yl)-L-homocysteine + adenine</text>
        <dbReference type="Rhea" id="RHEA:17805"/>
        <dbReference type="ChEBI" id="CHEBI:15377"/>
        <dbReference type="ChEBI" id="CHEBI:16708"/>
        <dbReference type="ChEBI" id="CHEBI:57856"/>
        <dbReference type="ChEBI" id="CHEBI:58195"/>
        <dbReference type="EC" id="3.2.2.9"/>
    </reaction>
</comment>
<dbReference type="InterPro" id="IPR000845">
    <property type="entry name" value="Nucleoside_phosphorylase_d"/>
</dbReference>
<dbReference type="OrthoDB" id="9792278at2"/>
<accession>C5WCL1</accession>
<comment type="pathway">
    <text evidence="1 6">Amino-acid biosynthesis; L-methionine biosynthesis via salvage pathway; S-methyl-5-thio-alpha-D-ribose 1-phosphate from S-methyl-5'-thioadenosine (hydrolase route): step 1/2.</text>
</comment>
<dbReference type="GO" id="GO:0019509">
    <property type="term" value="P:L-methionine salvage from methylthioadenosine"/>
    <property type="evidence" value="ECO:0007669"/>
    <property type="project" value="UniProtKB-UniRule"/>
</dbReference>
<dbReference type="AlphaFoldDB" id="C5WCL1"/>
<sequence>MKVGLIGAMEEEIIFLINKIENRKKKILAGYNFYTGILNDIKVIILQSNIGKTAAAISTTLMLKFYQPDIVINTGSAGGLSPLLKTTDIVVSEELLYYDVDVTAFGYLPGQMAGCPEIFTADRKLITLVESTIKELKINILRGLIISGDTFINGGKQLKNIRRIFPKAIAVDMEATAIAHVCYQFRIPFVAIRSISDLADSQSHLNFKTFLNEAAQRSFYMIDHLMVKLRHSDGIFAS</sequence>
<keyword evidence="4 6" id="KW-0486">Methionine biosynthesis</keyword>
<feature type="binding site" evidence="6">
    <location>
        <position position="78"/>
    </location>
    <ligand>
        <name>substrate</name>
    </ligand>
</feature>
<proteinExistence type="inferred from homology"/>
<comment type="catalytic activity">
    <reaction evidence="6">
        <text>S-methyl-5'-thioadenosine + H2O = 5-(methylsulfanyl)-D-ribose + adenine</text>
        <dbReference type="Rhea" id="RHEA:13617"/>
        <dbReference type="ChEBI" id="CHEBI:15377"/>
        <dbReference type="ChEBI" id="CHEBI:16708"/>
        <dbReference type="ChEBI" id="CHEBI:17509"/>
        <dbReference type="ChEBI" id="CHEBI:78440"/>
        <dbReference type="EC" id="3.2.2.9"/>
    </reaction>
</comment>
<comment type="subunit">
    <text evidence="6">Homodimer.</text>
</comment>
<feature type="active site" description="Proton donor" evidence="6">
    <location>
        <position position="197"/>
    </location>
</feature>
<keyword evidence="2 6" id="KW-0028">Amino-acid biosynthesis</keyword>
<dbReference type="InterPro" id="IPR010049">
    <property type="entry name" value="MTA_SAH_Nsdase"/>
</dbReference>
<dbReference type="Pfam" id="PF01048">
    <property type="entry name" value="PNP_UDP_1"/>
    <property type="match status" value="1"/>
</dbReference>